<dbReference type="NCBIfam" id="TIGR01484">
    <property type="entry name" value="HAD-SF-IIB"/>
    <property type="match status" value="1"/>
</dbReference>
<organism evidence="1 2">
    <name type="scientific">Lacticaseibacillus baoqingensis</name>
    <dbReference type="NCBI Taxonomy" id="2486013"/>
    <lineage>
        <taxon>Bacteria</taxon>
        <taxon>Bacillati</taxon>
        <taxon>Bacillota</taxon>
        <taxon>Bacilli</taxon>
        <taxon>Lactobacillales</taxon>
        <taxon>Lactobacillaceae</taxon>
        <taxon>Lacticaseibacillus</taxon>
    </lineage>
</organism>
<dbReference type="InterPro" id="IPR000150">
    <property type="entry name" value="Cof"/>
</dbReference>
<dbReference type="Gene3D" id="3.40.50.1000">
    <property type="entry name" value="HAD superfamily/HAD-like"/>
    <property type="match status" value="1"/>
</dbReference>
<dbReference type="NCBIfam" id="TIGR00099">
    <property type="entry name" value="Cof-subfamily"/>
    <property type="match status" value="1"/>
</dbReference>
<reference evidence="2" key="1">
    <citation type="journal article" date="2019" name="Int. J. Syst. Evol. Microbiol.">
        <title>The Global Catalogue of Microorganisms (GCM) 10K type strain sequencing project: providing services to taxonomists for standard genome sequencing and annotation.</title>
        <authorList>
            <consortium name="The Broad Institute Genomics Platform"/>
            <consortium name="The Broad Institute Genome Sequencing Center for Infectious Disease"/>
            <person name="Wu L."/>
            <person name="Ma J."/>
        </authorList>
    </citation>
    <scope>NUCLEOTIDE SEQUENCE [LARGE SCALE GENOMIC DNA]</scope>
    <source>
        <strain evidence="2">CCM 8903</strain>
    </source>
</reference>
<dbReference type="GO" id="GO:0016787">
    <property type="term" value="F:hydrolase activity"/>
    <property type="evidence" value="ECO:0007669"/>
    <property type="project" value="UniProtKB-KW"/>
</dbReference>
<sequence length="266" mass="28969">MQDVKLIATDMDHTLLTEAGELPPAFGDKLDALKAKGIQFAIASGRPLYTLKALFPKHHDQMVLICDNGAVIADHGQVIAKHLLPQATILDICATVTRQVNGHPLICGLDGAVGATADQQFDGVFREFYHRLTYRDDLQSWSGEADKVTIYLPDGNAEAVFEQLIKPRYGADFSAAVSGPVWIDIMPKNINKGTAMAQIGQRKAISADQMMAFGDTFNDAQMLSYVRYGYLVANANPGMAAYARYRTASNDDYGVVQVLDQVLAAN</sequence>
<dbReference type="Proteomes" id="UP001597252">
    <property type="component" value="Unassembled WGS sequence"/>
</dbReference>
<dbReference type="RefSeq" id="WP_125749256.1">
    <property type="nucleotide sequence ID" value="NZ_JBHTON010000035.1"/>
</dbReference>
<proteinExistence type="predicted"/>
<dbReference type="SUPFAM" id="SSF56784">
    <property type="entry name" value="HAD-like"/>
    <property type="match status" value="1"/>
</dbReference>
<dbReference type="EC" id="3.-.-.-" evidence="1"/>
<gene>
    <name evidence="1" type="ORF">ACFQ5J_10630</name>
</gene>
<protein>
    <submittedName>
        <fullName evidence="1">HAD family hydrolase</fullName>
        <ecNumber evidence="1">3.-.-.-</ecNumber>
        <ecNumber evidence="1">3.1.3.-</ecNumber>
    </submittedName>
</protein>
<dbReference type="InterPro" id="IPR036412">
    <property type="entry name" value="HAD-like_sf"/>
</dbReference>
<keyword evidence="2" id="KW-1185">Reference proteome</keyword>
<dbReference type="EC" id="3.1.3.-" evidence="1"/>
<dbReference type="InterPro" id="IPR006379">
    <property type="entry name" value="HAD-SF_hydro_IIB"/>
</dbReference>
<keyword evidence="1" id="KW-0378">Hydrolase</keyword>
<dbReference type="PANTHER" id="PTHR10000">
    <property type="entry name" value="PHOSPHOSERINE PHOSPHATASE"/>
    <property type="match status" value="1"/>
</dbReference>
<dbReference type="SFLD" id="SFLDG01140">
    <property type="entry name" value="C2.B:_Phosphomannomutase_and_P"/>
    <property type="match status" value="1"/>
</dbReference>
<dbReference type="EMBL" id="JBHTON010000035">
    <property type="protein sequence ID" value="MFD1485685.1"/>
    <property type="molecule type" value="Genomic_DNA"/>
</dbReference>
<evidence type="ECO:0000313" key="1">
    <source>
        <dbReference type="EMBL" id="MFD1485685.1"/>
    </source>
</evidence>
<dbReference type="Gene3D" id="3.30.1240.10">
    <property type="match status" value="1"/>
</dbReference>
<name>A0ABW4EB85_9LACO</name>
<dbReference type="InterPro" id="IPR023214">
    <property type="entry name" value="HAD_sf"/>
</dbReference>
<comment type="caution">
    <text evidence="1">The sequence shown here is derived from an EMBL/GenBank/DDBJ whole genome shotgun (WGS) entry which is preliminary data.</text>
</comment>
<evidence type="ECO:0000313" key="2">
    <source>
        <dbReference type="Proteomes" id="UP001597252"/>
    </source>
</evidence>
<dbReference type="Pfam" id="PF08282">
    <property type="entry name" value="Hydrolase_3"/>
    <property type="match status" value="1"/>
</dbReference>
<dbReference type="SFLD" id="SFLDS00003">
    <property type="entry name" value="Haloacid_Dehalogenase"/>
    <property type="match status" value="1"/>
</dbReference>
<dbReference type="PANTHER" id="PTHR10000:SF53">
    <property type="entry name" value="5-AMINO-6-(5-PHOSPHO-D-RIBITYLAMINO)URACIL PHOSPHATASE YBJI-RELATED"/>
    <property type="match status" value="1"/>
</dbReference>
<accession>A0ABW4EB85</accession>